<dbReference type="AlphaFoldDB" id="A0A0C1RNF6"/>
<protein>
    <submittedName>
        <fullName evidence="1">Uncharacterized protein</fullName>
    </submittedName>
</protein>
<gene>
    <name evidence="1" type="ORF">DA73_0203615</name>
</gene>
<evidence type="ECO:0000313" key="1">
    <source>
        <dbReference type="EMBL" id="KIE13520.1"/>
    </source>
</evidence>
<accession>A0A0C1RNF6</accession>
<proteinExistence type="predicted"/>
<dbReference type="EMBL" id="JHEG02000014">
    <property type="protein sequence ID" value="KIE13520.1"/>
    <property type="molecule type" value="Genomic_DNA"/>
</dbReference>
<name>A0A0C1RNF6_9CYAN</name>
<comment type="caution">
    <text evidence="1">The sequence shown here is derived from an EMBL/GenBank/DDBJ whole genome shotgun (WGS) entry which is preliminary data.</text>
</comment>
<organism evidence="1">
    <name type="scientific">Tolypothrix bouteillei VB521301</name>
    <dbReference type="NCBI Taxonomy" id="1479485"/>
    <lineage>
        <taxon>Bacteria</taxon>
        <taxon>Bacillati</taxon>
        <taxon>Cyanobacteriota</taxon>
        <taxon>Cyanophyceae</taxon>
        <taxon>Nostocales</taxon>
        <taxon>Tolypothrichaceae</taxon>
        <taxon>Tolypothrix</taxon>
    </lineage>
</organism>
<sequence>MGRPKKVSVPIPTKPIDEIIAPIPIPWNEVVKEMLSRPIKIQESISEGQSVLVNARIHAWKMALHWLIRWEWHPKHKIPGKRSIAEGYIPKGRFLQELFRLCERCHAFQSAAPDIIIPYPHAAYWFGIVFWEHIIYEVQSAIKPSKKREPKGPKKEVVLQERRELSRKYRDFQNPLPDDSVMESTHKLYKLALRLAESSDAFKKNYWDKFIEAWEAETKQLDTPAFGRLFVEDGKAYMQASGPGRGKMYVALPPLLKSELENSNLLSIYSKAFSD</sequence>
<dbReference type="OrthoDB" id="9888216at2"/>
<reference evidence="1" key="1">
    <citation type="journal article" date="2015" name="Genome Announc.">
        <title>Draft Genome Sequence of Tolypothrix boutellei Strain VB521301.</title>
        <authorList>
            <person name="Chandrababunaidu M.M."/>
            <person name="Singh D."/>
            <person name="Sen D."/>
            <person name="Bhan S."/>
            <person name="Das S."/>
            <person name="Gupta A."/>
            <person name="Adhikary S.P."/>
            <person name="Tripathy S."/>
        </authorList>
    </citation>
    <scope>NUCLEOTIDE SEQUENCE</scope>
    <source>
        <strain evidence="1">VB521301</strain>
    </source>
</reference>